<dbReference type="SUPFAM" id="SSF49344">
    <property type="entry name" value="CBD9-like"/>
    <property type="match status" value="1"/>
</dbReference>
<dbReference type="Gene3D" id="2.60.40.1190">
    <property type="match status" value="1"/>
</dbReference>
<protein>
    <submittedName>
        <fullName evidence="3">Uncharacterized protein</fullName>
    </submittedName>
</protein>
<evidence type="ECO:0000313" key="3">
    <source>
        <dbReference type="EMBL" id="KKN25791.1"/>
    </source>
</evidence>
<organism evidence="3">
    <name type="scientific">marine sediment metagenome</name>
    <dbReference type="NCBI Taxonomy" id="412755"/>
    <lineage>
        <taxon>unclassified sequences</taxon>
        <taxon>metagenomes</taxon>
        <taxon>ecological metagenomes</taxon>
    </lineage>
</organism>
<dbReference type="EMBL" id="LAZR01002772">
    <property type="protein sequence ID" value="KKN25791.1"/>
    <property type="molecule type" value="Genomic_DNA"/>
</dbReference>
<feature type="domain" description="DUF5916" evidence="2">
    <location>
        <begin position="284"/>
        <end position="344"/>
    </location>
</feature>
<sequence>MVQYRLFRITGFVFMILVLTSAFFASPLFKSDQEKDKLEPSAQNFTVTPATSPIKVDGVLDEQAWSDAVVINLPYEWMPGDNIPSPVDTDCLVTFDKKYFYVGFRCYDPEPGKIRAHLMDRDSTATLIQDDHVVIMVDTFNDERRAFQFRVNPLGVQADANFSEAEGYENFSWDAIWKSKGKINNWGYTVEIAIPFSQLRFPNSSEVQTWGFDAERSYPRNVRHRMISHMRRRDIGCFLCQQNKITGLQGMTTGLNIEIDPTLTAVRTDKREDFPDGSLAAGDEEFDPGVTFRWGITPNLILNATANPDFSQVEADVAQLDINTKFALYYPEKRPFFLEGADFFLTPVEAVFTRTVADPDGGLKLTGKLGKNAIGFFGAYDRINNLIFPSNQGSASTSIDQNVTSGVLRYRRDVGRNSTIGLLYTGRMADDYYNHVAGVDGFLRLSRTKELRFQYLHSETDYSDTISSAFGQPSEDFGGDAFMASFNHRGRNWRYGLSYNDRNPTFRADYGFVPRVDIRRASADLTRFIWGKRGDWFTRITVSAFGNVTYGHDGNLTDSTMGLQTGYSGPLQSVVQATYYREKEWFLQEVYDKDQMSFYAEIKPAGGIMLNLHGWLGDAVDYSNARKAFALNVIPSAEVNLGRNININFQHNFQRFTLRGDEIFRASLSQLKLVYNFNVRMFVRGIVQYLNVGRTPELYINPIQRRTQTLFTQILFSYKLNPQTMIFLGYSDNYFGETGLDVTQADRTFFIKLGYAWTK</sequence>
<dbReference type="AlphaFoldDB" id="A0A0F9RLE9"/>
<evidence type="ECO:0000259" key="1">
    <source>
        <dbReference type="Pfam" id="PF06452"/>
    </source>
</evidence>
<dbReference type="InterPro" id="IPR045670">
    <property type="entry name" value="DUF5916"/>
</dbReference>
<comment type="caution">
    <text evidence="3">The sequence shown here is derived from an EMBL/GenBank/DDBJ whole genome shotgun (WGS) entry which is preliminary data.</text>
</comment>
<reference evidence="3" key="1">
    <citation type="journal article" date="2015" name="Nature">
        <title>Complex archaea that bridge the gap between prokaryotes and eukaryotes.</title>
        <authorList>
            <person name="Spang A."/>
            <person name="Saw J.H."/>
            <person name="Jorgensen S.L."/>
            <person name="Zaremba-Niedzwiedzka K."/>
            <person name="Martijn J."/>
            <person name="Lind A.E."/>
            <person name="van Eijk R."/>
            <person name="Schleper C."/>
            <person name="Guy L."/>
            <person name="Ettema T.J."/>
        </authorList>
    </citation>
    <scope>NUCLEOTIDE SEQUENCE</scope>
</reference>
<name>A0A0F9RLE9_9ZZZZ</name>
<dbReference type="GO" id="GO:0016052">
    <property type="term" value="P:carbohydrate catabolic process"/>
    <property type="evidence" value="ECO:0007669"/>
    <property type="project" value="InterPro"/>
</dbReference>
<accession>A0A0F9RLE9</accession>
<dbReference type="Pfam" id="PF19313">
    <property type="entry name" value="DUF5916"/>
    <property type="match status" value="1"/>
</dbReference>
<dbReference type="Pfam" id="PF06452">
    <property type="entry name" value="CBM9_1"/>
    <property type="match status" value="1"/>
</dbReference>
<evidence type="ECO:0000259" key="2">
    <source>
        <dbReference type="Pfam" id="PF19313"/>
    </source>
</evidence>
<dbReference type="GO" id="GO:0030246">
    <property type="term" value="F:carbohydrate binding"/>
    <property type="evidence" value="ECO:0007669"/>
    <property type="project" value="InterPro"/>
</dbReference>
<dbReference type="GO" id="GO:0004553">
    <property type="term" value="F:hydrolase activity, hydrolyzing O-glycosyl compounds"/>
    <property type="evidence" value="ECO:0007669"/>
    <property type="project" value="InterPro"/>
</dbReference>
<feature type="domain" description="Carbohydrate-binding" evidence="1">
    <location>
        <begin position="56"/>
        <end position="214"/>
    </location>
</feature>
<dbReference type="CDD" id="cd09618">
    <property type="entry name" value="CBM9_like_2"/>
    <property type="match status" value="1"/>
</dbReference>
<dbReference type="InterPro" id="IPR010502">
    <property type="entry name" value="Carb-bd_dom_fam9"/>
</dbReference>
<proteinExistence type="predicted"/>
<gene>
    <name evidence="3" type="ORF">LCGC14_0881180</name>
</gene>